<dbReference type="GeneID" id="56034703"/>
<reference evidence="1 2" key="1">
    <citation type="submission" date="2020-07" db="EMBL/GenBank/DDBJ databases">
        <authorList>
            <person name="Cui H."/>
        </authorList>
    </citation>
    <scope>NUCLEOTIDE SEQUENCE [LARGE SCALE GENOMIC DNA]</scope>
    <source>
        <strain evidence="1 2">YPL8</strain>
    </source>
</reference>
<protein>
    <submittedName>
        <fullName evidence="1">TraB/GumN family protein</fullName>
    </submittedName>
</protein>
<organism evidence="1 2">
    <name type="scientific">Natrinema halophilum</name>
    <dbReference type="NCBI Taxonomy" id="1699371"/>
    <lineage>
        <taxon>Archaea</taxon>
        <taxon>Methanobacteriati</taxon>
        <taxon>Methanobacteriota</taxon>
        <taxon>Stenosarchaea group</taxon>
        <taxon>Halobacteria</taxon>
        <taxon>Halobacteriales</taxon>
        <taxon>Natrialbaceae</taxon>
        <taxon>Natrinema</taxon>
    </lineage>
</organism>
<evidence type="ECO:0000313" key="1">
    <source>
        <dbReference type="EMBL" id="QLG51243.1"/>
    </source>
</evidence>
<dbReference type="AlphaFoldDB" id="A0A7D5K932"/>
<dbReference type="OrthoDB" id="185689at2157"/>
<evidence type="ECO:0000313" key="2">
    <source>
        <dbReference type="Proteomes" id="UP000509241"/>
    </source>
</evidence>
<dbReference type="CDD" id="cd14726">
    <property type="entry name" value="TraB_PrgY-like"/>
    <property type="match status" value="1"/>
</dbReference>
<keyword evidence="2" id="KW-1185">Reference proteome</keyword>
<gene>
    <name evidence="1" type="ORF">HYG82_15390</name>
</gene>
<dbReference type="PANTHER" id="PTHR21530">
    <property type="entry name" value="PHEROMONE SHUTDOWN PROTEIN"/>
    <property type="match status" value="1"/>
</dbReference>
<dbReference type="Pfam" id="PF01963">
    <property type="entry name" value="TraB_PrgY_gumN"/>
    <property type="match status" value="1"/>
</dbReference>
<dbReference type="EMBL" id="CP058601">
    <property type="protein sequence ID" value="QLG51243.1"/>
    <property type="molecule type" value="Genomic_DNA"/>
</dbReference>
<sequence length="252" mass="28066">MSDDGTITLVPSVHFSETHRRRVRATIRETDPDLVAVELDETRFDRLEQNDRPKPKELAQELPPATAVAYRAMQAIQRTVVRLYGLDPGQTDMEAAIETAAERDTDVALIDEPIVETITELSSRLGPETLPKIALRMGAMGPEEYVNQVDMLALPLKDVHHGDDVQPAIDHLRWLLPEVATVLIDRRDRAMAERLDVLRRDGYDVVAVIGAGHHNGVERILDELEMRAADGSPATTVPIRSPARSVTRIPIQ</sequence>
<dbReference type="RefSeq" id="WP_179264568.1">
    <property type="nucleotide sequence ID" value="NZ_CP058601.1"/>
</dbReference>
<dbReference type="KEGG" id="haly:HYG82_15390"/>
<proteinExistence type="predicted"/>
<dbReference type="InterPro" id="IPR046345">
    <property type="entry name" value="TraB_PrgY-like"/>
</dbReference>
<name>A0A7D5K932_9EURY</name>
<dbReference type="PANTHER" id="PTHR21530:SF7">
    <property type="entry name" value="TRAB DOMAIN-CONTAINING PROTEIN"/>
    <property type="match status" value="1"/>
</dbReference>
<dbReference type="Proteomes" id="UP000509241">
    <property type="component" value="Chromosome"/>
</dbReference>
<dbReference type="InterPro" id="IPR002816">
    <property type="entry name" value="TraB/PrgY/GumN_fam"/>
</dbReference>
<accession>A0A7D5K932</accession>